<protein>
    <recommendedName>
        <fullName evidence="1">MobA/VirD2-like nuclease domain-containing protein</fullName>
    </recommendedName>
</protein>
<dbReference type="OrthoDB" id="915634at2"/>
<comment type="caution">
    <text evidence="2">The sequence shown here is derived from an EMBL/GenBank/DDBJ whole genome shotgun (WGS) entry which is preliminary data.</text>
</comment>
<dbReference type="InterPro" id="IPR005094">
    <property type="entry name" value="Endonuclease_MobA/VirD2"/>
</dbReference>
<name>A0A4R0Q4W1_9SPHI</name>
<organism evidence="2 3">
    <name type="scientific">Pedobacter psychrodurus</name>
    <dbReference type="NCBI Taxonomy" id="2530456"/>
    <lineage>
        <taxon>Bacteria</taxon>
        <taxon>Pseudomonadati</taxon>
        <taxon>Bacteroidota</taxon>
        <taxon>Sphingobacteriia</taxon>
        <taxon>Sphingobacteriales</taxon>
        <taxon>Sphingobacteriaceae</taxon>
        <taxon>Pedobacter</taxon>
    </lineage>
</organism>
<dbReference type="EMBL" id="SJSO01000003">
    <property type="protein sequence ID" value="TCD28738.1"/>
    <property type="molecule type" value="Genomic_DNA"/>
</dbReference>
<proteinExistence type="predicted"/>
<feature type="domain" description="MobA/VirD2-like nuclease" evidence="1">
    <location>
        <begin position="17"/>
        <end position="149"/>
    </location>
</feature>
<dbReference type="Proteomes" id="UP000293925">
    <property type="component" value="Unassembled WGS sequence"/>
</dbReference>
<evidence type="ECO:0000313" key="3">
    <source>
        <dbReference type="Proteomes" id="UP000293925"/>
    </source>
</evidence>
<evidence type="ECO:0000313" key="2">
    <source>
        <dbReference type="EMBL" id="TCD28738.1"/>
    </source>
</evidence>
<evidence type="ECO:0000259" key="1">
    <source>
        <dbReference type="Pfam" id="PF03432"/>
    </source>
</evidence>
<dbReference type="RefSeq" id="WP_131527892.1">
    <property type="nucleotide sequence ID" value="NZ_SJSO01000003.1"/>
</dbReference>
<keyword evidence="3" id="KW-1185">Reference proteome</keyword>
<dbReference type="Pfam" id="PF03432">
    <property type="entry name" value="Relaxase"/>
    <property type="match status" value="1"/>
</dbReference>
<accession>A0A4R0Q4W1</accession>
<reference evidence="2 3" key="1">
    <citation type="submission" date="2019-02" db="EMBL/GenBank/DDBJ databases">
        <title>Pedobacter sp. RP-3-21 sp. nov., isolated from Arctic soil.</title>
        <authorList>
            <person name="Dahal R.H."/>
        </authorList>
    </citation>
    <scope>NUCLEOTIDE SEQUENCE [LARGE SCALE GENOMIC DNA]</scope>
    <source>
        <strain evidence="2 3">RP-3-21</strain>
    </source>
</reference>
<sequence>MIVKILSSSASFSGVDYNTDKVEQGKGELVNVSNFGALQFLSSLRPSDYINYFKAVSSANKRVSKPQFHAVISAKGKSTLKEDLTRIAEHWLSKMGYGKNPYLLVFHNDTKNNHVHAVSTRIDKTGKKISSAFEKLRSIRMLSQVLEQDAKTDIKSVAAKMLKYRFSTVAQIRLLFEVLGFKTEQDENVGRLKISGQGGQIYSIELSEIDNQILLTKNTVKRVAQLREIINKYKLQYSPLLVDRLKLDDKHTKPVLRYGSELGDFLYSKFGVQLIFHYSGDHLPYGYSVIDHAEKNVFKGSQVMKMAMMMEHSADGQVFTLQMPAYTNLDSGISRGDFESGPEYSDFNVSIVNLPDLAEDIDDEAILGRNRQRKGMARTNTR</sequence>
<gene>
    <name evidence="2" type="ORF">EZ456_04980</name>
</gene>
<dbReference type="AlphaFoldDB" id="A0A4R0Q4W1"/>